<name>A0A849VT98_9HYPH</name>
<dbReference type="Pfam" id="PF13262">
    <property type="entry name" value="DUF4054"/>
    <property type="match status" value="1"/>
</dbReference>
<comment type="caution">
    <text evidence="1">The sequence shown here is derived from an EMBL/GenBank/DDBJ whole genome shotgun (WGS) entry which is preliminary data.</text>
</comment>
<gene>
    <name evidence="1" type="ORF">HQ945_08380</name>
</gene>
<accession>A0A849VT98</accession>
<dbReference type="InterPro" id="IPR025127">
    <property type="entry name" value="DUF4054"/>
</dbReference>
<evidence type="ECO:0000313" key="1">
    <source>
        <dbReference type="EMBL" id="NTS31270.1"/>
    </source>
</evidence>
<protein>
    <submittedName>
        <fullName evidence="1">DUF4054 domain-containing protein</fullName>
    </submittedName>
</protein>
<keyword evidence="2" id="KW-1185">Reference proteome</keyword>
<proteinExistence type="predicted"/>
<reference evidence="1 2" key="1">
    <citation type="submission" date="2020-05" db="EMBL/GenBank/DDBJ databases">
        <authorList>
            <person name="Kim M.K."/>
        </authorList>
    </citation>
    <scope>NUCLEOTIDE SEQUENCE [LARGE SCALE GENOMIC DNA]</scope>
    <source>
        <strain evidence="1 2">BT25</strain>
    </source>
</reference>
<sequence length="230" mass="23476">MADISIIAGDSRIINVQAKNEDGTPINLTGATITWKAAAAPYGTALISKAGSITDATGGVFKVTLTPGDTSALVGNFYHSAQITFPDSSVSTLFLGALAISPLTNALSAEMFKARYPEFAPVSDALISLVLGESSSVIGDGWLQRDRAQAQMLLAAHKLAMEGEPQRSKGGGVGGGTISGAVKRMKVGDVEVEYAGVGGAAGITGGYASSVYGQRYLALMRLSFGGVVAV</sequence>
<dbReference type="Gene3D" id="2.60.40.3350">
    <property type="match status" value="1"/>
</dbReference>
<dbReference type="EMBL" id="JABUMX010000002">
    <property type="protein sequence ID" value="NTS31270.1"/>
    <property type="molecule type" value="Genomic_DNA"/>
</dbReference>
<evidence type="ECO:0000313" key="2">
    <source>
        <dbReference type="Proteomes" id="UP000550508"/>
    </source>
</evidence>
<dbReference type="AlphaFoldDB" id="A0A849VT98"/>
<dbReference type="RefSeq" id="WP_174207927.1">
    <property type="nucleotide sequence ID" value="NZ_JABUMX010000002.1"/>
</dbReference>
<organism evidence="1 2">
    <name type="scientific">Phyllobacterium pellucidum</name>
    <dbReference type="NCBI Taxonomy" id="2740464"/>
    <lineage>
        <taxon>Bacteria</taxon>
        <taxon>Pseudomonadati</taxon>
        <taxon>Pseudomonadota</taxon>
        <taxon>Alphaproteobacteria</taxon>
        <taxon>Hyphomicrobiales</taxon>
        <taxon>Phyllobacteriaceae</taxon>
        <taxon>Phyllobacterium</taxon>
    </lineage>
</organism>
<dbReference type="Proteomes" id="UP000550508">
    <property type="component" value="Unassembled WGS sequence"/>
</dbReference>